<protein>
    <recommendedName>
        <fullName evidence="2">Transposase MuDR plant domain-containing protein</fullName>
    </recommendedName>
</protein>
<proteinExistence type="predicted"/>
<feature type="compositionally biased region" description="Acidic residues" evidence="1">
    <location>
        <begin position="165"/>
        <end position="183"/>
    </location>
</feature>
<accession>A0ABU6QVE9</accession>
<gene>
    <name evidence="3" type="ORF">PIB30_092396</name>
</gene>
<evidence type="ECO:0000259" key="2">
    <source>
        <dbReference type="Pfam" id="PF03108"/>
    </source>
</evidence>
<feature type="region of interest" description="Disordered" evidence="1">
    <location>
        <begin position="163"/>
        <end position="203"/>
    </location>
</feature>
<keyword evidence="4" id="KW-1185">Reference proteome</keyword>
<comment type="caution">
    <text evidence="3">The sequence shown here is derived from an EMBL/GenBank/DDBJ whole genome shotgun (WGS) entry which is preliminary data.</text>
</comment>
<name>A0ABU6QVE9_9FABA</name>
<sequence>MGLSTTLAELQHTILQKLGVAGSKRVSKLFYRTRVAVVYEHVKYGSFVVQTDTDLEEVRTTELFAKLEDIIASFGGSNPIPPFVHIGGSSSSAPIAVAPVAPVIPPSVASPSFAADLNREDVNRCDLEDNRTFGELMTAVANNPLTPLRGVHISEPEGIEKALSEDGEEDEPELVPEDSDDNDQSIPVPRRKPASSGSHEYPEHFSSLDLEAAAPTHEENYAGAGFVGGGSVDVLMPNEFEIRQIFQTKEDVVLSVKSYSIHRGVEYKMKKSNHTKYHARCKNFGSGCEWLIRIALRTRKGFWEIRRYNGAQTCLATEISSDHVSSTIT</sequence>
<dbReference type="InterPro" id="IPR004332">
    <property type="entry name" value="Transposase_MuDR"/>
</dbReference>
<evidence type="ECO:0000313" key="3">
    <source>
        <dbReference type="EMBL" id="MED6115616.1"/>
    </source>
</evidence>
<evidence type="ECO:0000256" key="1">
    <source>
        <dbReference type="SAM" id="MobiDB-lite"/>
    </source>
</evidence>
<feature type="domain" description="Transposase MuDR plant" evidence="2">
    <location>
        <begin position="244"/>
        <end position="302"/>
    </location>
</feature>
<organism evidence="3 4">
    <name type="scientific">Stylosanthes scabra</name>
    <dbReference type="NCBI Taxonomy" id="79078"/>
    <lineage>
        <taxon>Eukaryota</taxon>
        <taxon>Viridiplantae</taxon>
        <taxon>Streptophyta</taxon>
        <taxon>Embryophyta</taxon>
        <taxon>Tracheophyta</taxon>
        <taxon>Spermatophyta</taxon>
        <taxon>Magnoliopsida</taxon>
        <taxon>eudicotyledons</taxon>
        <taxon>Gunneridae</taxon>
        <taxon>Pentapetalae</taxon>
        <taxon>rosids</taxon>
        <taxon>fabids</taxon>
        <taxon>Fabales</taxon>
        <taxon>Fabaceae</taxon>
        <taxon>Papilionoideae</taxon>
        <taxon>50 kb inversion clade</taxon>
        <taxon>dalbergioids sensu lato</taxon>
        <taxon>Dalbergieae</taxon>
        <taxon>Pterocarpus clade</taxon>
        <taxon>Stylosanthes</taxon>
    </lineage>
</organism>
<evidence type="ECO:0000313" key="4">
    <source>
        <dbReference type="Proteomes" id="UP001341840"/>
    </source>
</evidence>
<reference evidence="3 4" key="1">
    <citation type="journal article" date="2023" name="Plants (Basel)">
        <title>Bridging the Gap: Combining Genomics and Transcriptomics Approaches to Understand Stylosanthes scabra, an Orphan Legume from the Brazilian Caatinga.</title>
        <authorList>
            <person name="Ferreira-Neto J.R.C."/>
            <person name="da Silva M.D."/>
            <person name="Binneck E."/>
            <person name="de Melo N.F."/>
            <person name="da Silva R.H."/>
            <person name="de Melo A.L.T.M."/>
            <person name="Pandolfi V."/>
            <person name="Bustamante F.O."/>
            <person name="Brasileiro-Vidal A.C."/>
            <person name="Benko-Iseppon A.M."/>
        </authorList>
    </citation>
    <scope>NUCLEOTIDE SEQUENCE [LARGE SCALE GENOMIC DNA]</scope>
    <source>
        <tissue evidence="3">Leaves</tissue>
    </source>
</reference>
<dbReference type="Proteomes" id="UP001341840">
    <property type="component" value="Unassembled WGS sequence"/>
</dbReference>
<dbReference type="EMBL" id="JASCZI010001903">
    <property type="protein sequence ID" value="MED6115616.1"/>
    <property type="molecule type" value="Genomic_DNA"/>
</dbReference>
<dbReference type="Pfam" id="PF03108">
    <property type="entry name" value="DBD_Tnp_Mut"/>
    <property type="match status" value="1"/>
</dbReference>